<evidence type="ECO:0000256" key="2">
    <source>
        <dbReference type="ARBA" id="ARBA00022801"/>
    </source>
</evidence>
<gene>
    <name evidence="4" type="ORF">F1003_02730</name>
</gene>
<dbReference type="InterPro" id="IPR019734">
    <property type="entry name" value="TPR_rpt"/>
</dbReference>
<keyword evidence="3" id="KW-0802">TPR repeat</keyword>
<dbReference type="Pfam" id="PF00756">
    <property type="entry name" value="Esterase"/>
    <property type="match status" value="1"/>
</dbReference>
<keyword evidence="2" id="KW-0378">Hydrolase</keyword>
<evidence type="ECO:0000256" key="3">
    <source>
        <dbReference type="PROSITE-ProRule" id="PRU00339"/>
    </source>
</evidence>
<organism evidence="4 5">
    <name type="scientific">Winogradskyella ouciana</name>
    <dbReference type="NCBI Taxonomy" id="2608631"/>
    <lineage>
        <taxon>Bacteria</taxon>
        <taxon>Pseudomonadati</taxon>
        <taxon>Bacteroidota</taxon>
        <taxon>Flavobacteriia</taxon>
        <taxon>Flavobacteriales</taxon>
        <taxon>Flavobacteriaceae</taxon>
        <taxon>Winogradskyella</taxon>
    </lineage>
</organism>
<dbReference type="InterPro" id="IPR000801">
    <property type="entry name" value="Esterase-like"/>
</dbReference>
<dbReference type="SMART" id="SM00028">
    <property type="entry name" value="TPR"/>
    <property type="match status" value="2"/>
</dbReference>
<evidence type="ECO:0000313" key="4">
    <source>
        <dbReference type="EMBL" id="MTE25837.1"/>
    </source>
</evidence>
<dbReference type="InterPro" id="IPR029058">
    <property type="entry name" value="AB_hydrolase_fold"/>
</dbReference>
<dbReference type="GO" id="GO:0016788">
    <property type="term" value="F:hydrolase activity, acting on ester bonds"/>
    <property type="evidence" value="ECO:0007669"/>
    <property type="project" value="TreeGrafter"/>
</dbReference>
<dbReference type="SUPFAM" id="SSF48452">
    <property type="entry name" value="TPR-like"/>
    <property type="match status" value="1"/>
</dbReference>
<dbReference type="Gene3D" id="3.40.50.1820">
    <property type="entry name" value="alpha/beta hydrolase"/>
    <property type="match status" value="1"/>
</dbReference>
<dbReference type="PROSITE" id="PS50005">
    <property type="entry name" value="TPR"/>
    <property type="match status" value="1"/>
</dbReference>
<proteinExistence type="inferred from homology"/>
<dbReference type="InterPro" id="IPR011990">
    <property type="entry name" value="TPR-like_helical_dom_sf"/>
</dbReference>
<feature type="repeat" description="TPR" evidence="3">
    <location>
        <begin position="369"/>
        <end position="402"/>
    </location>
</feature>
<protein>
    <submittedName>
        <fullName evidence="4">Esterase</fullName>
    </submittedName>
</protein>
<accession>A0A7K1G979</accession>
<keyword evidence="5" id="KW-1185">Reference proteome</keyword>
<dbReference type="SUPFAM" id="SSF53474">
    <property type="entry name" value="alpha/beta-Hydrolases"/>
    <property type="match status" value="1"/>
</dbReference>
<dbReference type="AlphaFoldDB" id="A0A7K1G979"/>
<reference evidence="4 5" key="1">
    <citation type="submission" date="2019-11" db="EMBL/GenBank/DDBJ databases">
        <title>Winogradskyella ouciana sp. nov., isolated from the hadal seawater of the Mariana Trench.</title>
        <authorList>
            <person name="Liu R."/>
        </authorList>
    </citation>
    <scope>NUCLEOTIDE SEQUENCE [LARGE SCALE GENOMIC DNA]</scope>
    <source>
        <strain evidence="4 5">ZXX205</strain>
    </source>
</reference>
<sequence>MKHINKYHALFFLFILVGYYAQGQNNPNRQRSIIIDSIFSKTLNEQRQFFVQFPQDYDEKSDKKYPVAIILDGEFLLPTVNNFQGYYSGGFTPEMILVGISNLKNRTRDLTTSTITENYGMPYNRENGEASNFIKFIEDEFIQHIEKIYPVTNYRTLIGHSYGGLFTIYTFLYHLNLFSNYIAIDPSLDWDNQKLVKASQDIIANENYEGKSLFMSLNGQLHMQKPEITIDNVMQDDSDFTSFPRSNIMLKNIIEENEGNGLNFTWKFYPRDLHGTIQFPSIMDGLISIFQWFQMENTQKFNSFETSTEELQAIIKNRADKLYKNFGYQVPPYPEDLLIVLGDMSTDMKKNKKAKMFYEFAVEYYPLSARAHTSMAEYYENNNDFKSSLEYAQKAFSLDSNNYLKKKIERLKGY</sequence>
<evidence type="ECO:0000256" key="1">
    <source>
        <dbReference type="ARBA" id="ARBA00005622"/>
    </source>
</evidence>
<dbReference type="PANTHER" id="PTHR40841:SF2">
    <property type="entry name" value="SIDEROPHORE-DEGRADING ESTERASE (EUROFUNG)"/>
    <property type="match status" value="1"/>
</dbReference>
<comment type="caution">
    <text evidence="4">The sequence shown here is derived from an EMBL/GenBank/DDBJ whole genome shotgun (WGS) entry which is preliminary data.</text>
</comment>
<dbReference type="PANTHER" id="PTHR40841">
    <property type="entry name" value="SIDEROPHORE TRIACETYLFUSARININE C ESTERASE"/>
    <property type="match status" value="1"/>
</dbReference>
<dbReference type="RefSeq" id="WP_155087665.1">
    <property type="nucleotide sequence ID" value="NZ_WJYA01000002.1"/>
</dbReference>
<comment type="similarity">
    <text evidence="1">Belongs to the esterase D family.</text>
</comment>
<evidence type="ECO:0000313" key="5">
    <source>
        <dbReference type="Proteomes" id="UP000447545"/>
    </source>
</evidence>
<dbReference type="Proteomes" id="UP000447545">
    <property type="component" value="Unassembled WGS sequence"/>
</dbReference>
<dbReference type="EMBL" id="WJYA01000002">
    <property type="protein sequence ID" value="MTE25837.1"/>
    <property type="molecule type" value="Genomic_DNA"/>
</dbReference>
<name>A0A7K1G979_9FLAO</name>
<dbReference type="InterPro" id="IPR052558">
    <property type="entry name" value="Siderophore_Hydrolase_D"/>
</dbReference>